<dbReference type="Gene3D" id="3.80.10.10">
    <property type="entry name" value="Ribonuclease Inhibitor"/>
    <property type="match status" value="1"/>
</dbReference>
<keyword evidence="2" id="KW-1185">Reference proteome</keyword>
<comment type="caution">
    <text evidence="1">The sequence shown here is derived from an EMBL/GenBank/DDBJ whole genome shotgun (WGS) entry which is preliminary data.</text>
</comment>
<proteinExistence type="predicted"/>
<sequence length="88" mass="9582">MKQVTKVVFLLNITKVGDNVCYYASNLVAVDIPKGITIIGLNVFGNCSKLVPSTIDVGILRGRGGYDEYDEDVPDVTSEVVAYLRSIQ</sequence>
<dbReference type="AlphaFoldDB" id="A0A9W7BJW4"/>
<dbReference type="InterPro" id="IPR032675">
    <property type="entry name" value="LRR_dom_sf"/>
</dbReference>
<organism evidence="1 2">
    <name type="scientific">Triparma verrucosa</name>
    <dbReference type="NCBI Taxonomy" id="1606542"/>
    <lineage>
        <taxon>Eukaryota</taxon>
        <taxon>Sar</taxon>
        <taxon>Stramenopiles</taxon>
        <taxon>Ochrophyta</taxon>
        <taxon>Bolidophyceae</taxon>
        <taxon>Parmales</taxon>
        <taxon>Triparmaceae</taxon>
        <taxon>Triparma</taxon>
    </lineage>
</organism>
<dbReference type="Proteomes" id="UP001165160">
    <property type="component" value="Unassembled WGS sequence"/>
</dbReference>
<reference evidence="2" key="1">
    <citation type="journal article" date="2023" name="Commun. Biol.">
        <title>Genome analysis of Parmales, the sister group of diatoms, reveals the evolutionary specialization of diatoms from phago-mixotrophs to photoautotrophs.</title>
        <authorList>
            <person name="Ban H."/>
            <person name="Sato S."/>
            <person name="Yoshikawa S."/>
            <person name="Yamada K."/>
            <person name="Nakamura Y."/>
            <person name="Ichinomiya M."/>
            <person name="Sato N."/>
            <person name="Blanc-Mathieu R."/>
            <person name="Endo H."/>
            <person name="Kuwata A."/>
            <person name="Ogata H."/>
        </authorList>
    </citation>
    <scope>NUCLEOTIDE SEQUENCE [LARGE SCALE GENOMIC DNA]</scope>
    <source>
        <strain evidence="2">NIES 3699</strain>
    </source>
</reference>
<gene>
    <name evidence="1" type="ORF">TrVE_jg2778</name>
</gene>
<dbReference type="EMBL" id="BRXX01000123">
    <property type="protein sequence ID" value="GMH92054.1"/>
    <property type="molecule type" value="Genomic_DNA"/>
</dbReference>
<name>A0A9W7BJW4_9STRA</name>
<evidence type="ECO:0000313" key="1">
    <source>
        <dbReference type="EMBL" id="GMH92054.1"/>
    </source>
</evidence>
<evidence type="ECO:0000313" key="2">
    <source>
        <dbReference type="Proteomes" id="UP001165160"/>
    </source>
</evidence>
<accession>A0A9W7BJW4</accession>
<protein>
    <submittedName>
        <fullName evidence="1">Uncharacterized protein</fullName>
    </submittedName>
</protein>